<name>A0A9Q0I2A3_9TELE</name>
<feature type="compositionally biased region" description="Low complexity" evidence="1">
    <location>
        <begin position="74"/>
        <end position="86"/>
    </location>
</feature>
<dbReference type="AlphaFoldDB" id="A0A9Q0I2A3"/>
<feature type="compositionally biased region" description="Basic and acidic residues" evidence="1">
    <location>
        <begin position="93"/>
        <end position="107"/>
    </location>
</feature>
<feature type="region of interest" description="Disordered" evidence="1">
    <location>
        <begin position="1"/>
        <end position="227"/>
    </location>
</feature>
<proteinExistence type="predicted"/>
<sequence length="227" mass="25741">MGQTSNRDAGRREHTPNIPPDHPTPEIPPPKQYNAHGSGHISDRRPTNTRTYNRRRSPDPNISISRSLSEPDMTTTRPTRHTSTPTGPADIDLGTRRRPDERTRTEEQNPDIPTGPRAVTPRTRPTRRPSTTPNRLRKTRTPDQRHRPIRRATDTPPTRRPPPDRTPGATDPDDRTPDPTPPPTTPRHIPTTRQSTYDRDRPDRTTADRRTDTPADPTQNPTPTSRT</sequence>
<keyword evidence="3" id="KW-1185">Reference proteome</keyword>
<gene>
    <name evidence="2" type="ORF">NHX12_014638</name>
</gene>
<feature type="compositionally biased region" description="Basic and acidic residues" evidence="1">
    <location>
        <begin position="196"/>
        <end position="213"/>
    </location>
</feature>
<comment type="caution">
    <text evidence="2">The sequence shown here is derived from an EMBL/GenBank/DDBJ whole genome shotgun (WGS) entry which is preliminary data.</text>
</comment>
<evidence type="ECO:0000313" key="3">
    <source>
        <dbReference type="Proteomes" id="UP001148018"/>
    </source>
</evidence>
<dbReference type="Proteomes" id="UP001148018">
    <property type="component" value="Unassembled WGS sequence"/>
</dbReference>
<reference evidence="2" key="1">
    <citation type="submission" date="2022-07" db="EMBL/GenBank/DDBJ databases">
        <title>Chromosome-level genome of Muraenolepis orangiensis.</title>
        <authorList>
            <person name="Kim J."/>
        </authorList>
    </citation>
    <scope>NUCLEOTIDE SEQUENCE</scope>
    <source>
        <strain evidence="2">KU_S4_2022</strain>
        <tissue evidence="2">Muscle</tissue>
    </source>
</reference>
<feature type="compositionally biased region" description="Low complexity" evidence="1">
    <location>
        <begin position="114"/>
        <end position="134"/>
    </location>
</feature>
<accession>A0A9Q0I2A3</accession>
<feature type="compositionally biased region" description="Pro residues" evidence="1">
    <location>
        <begin position="17"/>
        <end position="31"/>
    </location>
</feature>
<evidence type="ECO:0000256" key="1">
    <source>
        <dbReference type="SAM" id="MobiDB-lite"/>
    </source>
</evidence>
<evidence type="ECO:0000313" key="2">
    <source>
        <dbReference type="EMBL" id="KAJ3584142.1"/>
    </source>
</evidence>
<protein>
    <submittedName>
        <fullName evidence="2">Uncharacterized protein</fullName>
    </submittedName>
</protein>
<dbReference type="EMBL" id="JANIIK010000119">
    <property type="protein sequence ID" value="KAJ3584142.1"/>
    <property type="molecule type" value="Genomic_DNA"/>
</dbReference>
<organism evidence="2 3">
    <name type="scientific">Muraenolepis orangiensis</name>
    <name type="common">Patagonian moray cod</name>
    <dbReference type="NCBI Taxonomy" id="630683"/>
    <lineage>
        <taxon>Eukaryota</taxon>
        <taxon>Metazoa</taxon>
        <taxon>Chordata</taxon>
        <taxon>Craniata</taxon>
        <taxon>Vertebrata</taxon>
        <taxon>Euteleostomi</taxon>
        <taxon>Actinopterygii</taxon>
        <taxon>Neopterygii</taxon>
        <taxon>Teleostei</taxon>
        <taxon>Neoteleostei</taxon>
        <taxon>Acanthomorphata</taxon>
        <taxon>Zeiogadaria</taxon>
        <taxon>Gadariae</taxon>
        <taxon>Gadiformes</taxon>
        <taxon>Muraenolepidoidei</taxon>
        <taxon>Muraenolepididae</taxon>
        <taxon>Muraenolepis</taxon>
    </lineage>
</organism>